<keyword evidence="1" id="KW-0808">Transferase</keyword>
<dbReference type="SUPFAM" id="SSF53448">
    <property type="entry name" value="Nucleotide-diphospho-sugar transferases"/>
    <property type="match status" value="1"/>
</dbReference>
<dbReference type="PANTHER" id="PTHR36529">
    <property type="entry name" value="SLL1095 PROTEIN"/>
    <property type="match status" value="1"/>
</dbReference>
<evidence type="ECO:0000313" key="1">
    <source>
        <dbReference type="EMBL" id="CAA9356987.1"/>
    </source>
</evidence>
<dbReference type="InterPro" id="IPR029044">
    <property type="entry name" value="Nucleotide-diphossugar_trans"/>
</dbReference>
<dbReference type="AlphaFoldDB" id="A0A6J4ME88"/>
<sequence>MTAPGRRRGAMAVLVVAKAPVPGLTKTRLAARIGAGAAADVAAAAFLDLLQTLRDDRRRTLVALTGHPAAAARQGELASALAGCRVFAQVQGRLADRLVHAHRYAQECAPGPLLQIGMDTPQLDSGTLDSAEEALSRHAAVLGPAVDGGWWALGLHTAAPAAALADVRMSAATTGAHTRAALLASGLVGDSVAELSTLRDVDDWADAVAVAAALPGSRFAAAVAAAQSSPMFSATAHGMHR</sequence>
<dbReference type="PANTHER" id="PTHR36529:SF1">
    <property type="entry name" value="GLYCOSYLTRANSFERASE"/>
    <property type="match status" value="1"/>
</dbReference>
<protein>
    <submittedName>
        <fullName evidence="1">Uncharacterized nucleoside diphosphate sugar transferase SCO3743</fullName>
    </submittedName>
</protein>
<dbReference type="EMBL" id="CADCUG010000150">
    <property type="protein sequence ID" value="CAA9356987.1"/>
    <property type="molecule type" value="Genomic_DNA"/>
</dbReference>
<organism evidence="1">
    <name type="scientific">uncultured Nocardioidaceae bacterium</name>
    <dbReference type="NCBI Taxonomy" id="253824"/>
    <lineage>
        <taxon>Bacteria</taxon>
        <taxon>Bacillati</taxon>
        <taxon>Actinomycetota</taxon>
        <taxon>Actinomycetes</taxon>
        <taxon>Propionibacteriales</taxon>
        <taxon>Nocardioidaceae</taxon>
        <taxon>environmental samples</taxon>
    </lineage>
</organism>
<proteinExistence type="predicted"/>
<accession>A0A6J4ME88</accession>
<gene>
    <name evidence="1" type="ORF">AVDCRST_MAG29-2652</name>
</gene>
<name>A0A6J4ME88_9ACTN</name>
<dbReference type="Gene3D" id="3.90.550.10">
    <property type="entry name" value="Spore Coat Polysaccharide Biosynthesis Protein SpsA, Chain A"/>
    <property type="match status" value="1"/>
</dbReference>
<dbReference type="InterPro" id="IPR018641">
    <property type="entry name" value="Trfase_1_rSAM/seldom-assoc"/>
</dbReference>
<reference evidence="1" key="1">
    <citation type="submission" date="2020-02" db="EMBL/GenBank/DDBJ databases">
        <authorList>
            <person name="Meier V. D."/>
        </authorList>
    </citation>
    <scope>NUCLEOTIDE SEQUENCE</scope>
    <source>
        <strain evidence="1">AVDCRST_MAG29</strain>
    </source>
</reference>
<dbReference type="Pfam" id="PF09837">
    <property type="entry name" value="DUF2064"/>
    <property type="match status" value="1"/>
</dbReference>
<dbReference type="GO" id="GO:0016740">
    <property type="term" value="F:transferase activity"/>
    <property type="evidence" value="ECO:0007669"/>
    <property type="project" value="UniProtKB-KW"/>
</dbReference>